<reference evidence="2 3" key="1">
    <citation type="submission" date="2015-10" db="EMBL/GenBank/DDBJ databases">
        <title>Draft genome sequence of Novosphingobium fuchskuhlense DSM 25065 isolated from a surface water sample of the southwest basin of Lake Grosse Fuchskuhle.</title>
        <authorList>
            <person name="Ruckert C."/>
            <person name="Winkler A."/>
            <person name="Glaeser J."/>
            <person name="Grossart H.-P."/>
            <person name="Kalinowski J."/>
            <person name="Glaeser S."/>
        </authorList>
    </citation>
    <scope>NUCLEOTIDE SEQUENCE [LARGE SCALE GENOMIC DNA]</scope>
    <source>
        <strain evidence="2 3">FNE08-7</strain>
    </source>
</reference>
<keyword evidence="3" id="KW-1185">Reference proteome</keyword>
<evidence type="ECO:0000313" key="2">
    <source>
        <dbReference type="EMBL" id="KUR72126.1"/>
    </source>
</evidence>
<name>A0A117UWH2_9SPHN</name>
<feature type="compositionally biased region" description="Basic and acidic residues" evidence="1">
    <location>
        <begin position="38"/>
        <end position="53"/>
    </location>
</feature>
<organism evidence="2 3">
    <name type="scientific">Novosphingobium fuchskuhlense</name>
    <dbReference type="NCBI Taxonomy" id="1117702"/>
    <lineage>
        <taxon>Bacteria</taxon>
        <taxon>Pseudomonadati</taxon>
        <taxon>Pseudomonadota</taxon>
        <taxon>Alphaproteobacteria</taxon>
        <taxon>Sphingomonadales</taxon>
        <taxon>Sphingomonadaceae</taxon>
        <taxon>Novosphingobium</taxon>
    </lineage>
</organism>
<proteinExistence type="predicted"/>
<dbReference type="EMBL" id="LLZS01000003">
    <property type="protein sequence ID" value="KUR72126.1"/>
    <property type="molecule type" value="Genomic_DNA"/>
</dbReference>
<dbReference type="AlphaFoldDB" id="A0A117UWH2"/>
<feature type="region of interest" description="Disordered" evidence="1">
    <location>
        <begin position="38"/>
        <end position="60"/>
    </location>
</feature>
<sequence>MRFYEFSTLKPIKPLSPAQYAIAAKKRQVDQAKVAFKREKDAQKRKREQEAHWKKLRKSG</sequence>
<evidence type="ECO:0000313" key="3">
    <source>
        <dbReference type="Proteomes" id="UP000058012"/>
    </source>
</evidence>
<evidence type="ECO:0000256" key="1">
    <source>
        <dbReference type="SAM" id="MobiDB-lite"/>
    </source>
</evidence>
<protein>
    <submittedName>
        <fullName evidence="2">Uncharacterized protein</fullName>
    </submittedName>
</protein>
<dbReference type="OrthoDB" id="8911371at2"/>
<accession>A0A117UWH2</accession>
<comment type="caution">
    <text evidence="2">The sequence shown here is derived from an EMBL/GenBank/DDBJ whole genome shotgun (WGS) entry which is preliminary data.</text>
</comment>
<gene>
    <name evidence="2" type="ORF">AQZ52_02120</name>
</gene>
<dbReference type="Proteomes" id="UP000058012">
    <property type="component" value="Unassembled WGS sequence"/>
</dbReference>